<dbReference type="Gene3D" id="3.30.30.10">
    <property type="entry name" value="Knottin, scorpion toxin-like"/>
    <property type="match status" value="1"/>
</dbReference>
<keyword evidence="3" id="KW-0732">Signal</keyword>
<dbReference type="KEGG" id="pavi:110771521"/>
<dbReference type="SUPFAM" id="SSF57095">
    <property type="entry name" value="Scorpion toxin-like"/>
    <property type="match status" value="1"/>
</dbReference>
<keyword evidence="4" id="KW-1015">Disulfide bond</keyword>
<keyword evidence="2" id="KW-0295">Fungicide</keyword>
<accession>A0A6P5TWH4</accession>
<dbReference type="GO" id="GO:0031640">
    <property type="term" value="P:killing of cells of another organism"/>
    <property type="evidence" value="ECO:0007669"/>
    <property type="project" value="UniProtKB-KW"/>
</dbReference>
<dbReference type="Proteomes" id="UP000515124">
    <property type="component" value="Unplaced"/>
</dbReference>
<evidence type="ECO:0000259" key="5">
    <source>
        <dbReference type="SMART" id="SM00505"/>
    </source>
</evidence>
<dbReference type="RefSeq" id="XP_021831522.1">
    <property type="nucleotide sequence ID" value="XM_021975830.1"/>
</dbReference>
<dbReference type="Gramene" id="Pav_sc0002208.1_g800.1.mk:mrna">
    <property type="protein sequence ID" value="Pav_sc0002208.1_g800.1.mk:CDS:1"/>
    <property type="gene ID" value="Pav_sc0002208.1_g800.1.mk"/>
</dbReference>
<name>A0A6P5TWH4_PRUAV</name>
<dbReference type="PANTHER" id="PTHR33147:SF46">
    <property type="entry name" value="DEFENSIN-LIKE PROTEIN 19"/>
    <property type="match status" value="1"/>
</dbReference>
<evidence type="ECO:0000256" key="4">
    <source>
        <dbReference type="ARBA" id="ARBA00023157"/>
    </source>
</evidence>
<reference evidence="7" key="1">
    <citation type="submission" date="2025-08" db="UniProtKB">
        <authorList>
            <consortium name="RefSeq"/>
        </authorList>
    </citation>
    <scope>IDENTIFICATION</scope>
</reference>
<dbReference type="AlphaFoldDB" id="A0A6P5TWH4"/>
<evidence type="ECO:0000256" key="3">
    <source>
        <dbReference type="ARBA" id="ARBA00022729"/>
    </source>
</evidence>
<feature type="domain" description="Knottins-like" evidence="5">
    <location>
        <begin position="6"/>
        <end position="54"/>
    </location>
</feature>
<sequence>MVEARICQRRSKTWSGFCGNTGNCNRQCRNWEGALRGACHAQFPGFACFCYFRC</sequence>
<dbReference type="Pfam" id="PF00304">
    <property type="entry name" value="Gamma-thionin"/>
    <property type="match status" value="1"/>
</dbReference>
<gene>
    <name evidence="7" type="primary">LOC110771521</name>
</gene>
<dbReference type="InterPro" id="IPR036574">
    <property type="entry name" value="Scorpion_toxin-like_sf"/>
</dbReference>
<dbReference type="InterPro" id="IPR003614">
    <property type="entry name" value="Knottins"/>
</dbReference>
<dbReference type="PANTHER" id="PTHR33147">
    <property type="entry name" value="DEFENSIN-LIKE PROTEIN 1"/>
    <property type="match status" value="1"/>
</dbReference>
<dbReference type="GO" id="GO:0050832">
    <property type="term" value="P:defense response to fungus"/>
    <property type="evidence" value="ECO:0007669"/>
    <property type="project" value="UniProtKB-KW"/>
</dbReference>
<protein>
    <submittedName>
        <fullName evidence="7">Defensin-like protein 19</fullName>
    </submittedName>
</protein>
<keyword evidence="1" id="KW-0929">Antimicrobial</keyword>
<proteinExistence type="predicted"/>
<dbReference type="GeneID" id="110771521"/>
<evidence type="ECO:0000256" key="1">
    <source>
        <dbReference type="ARBA" id="ARBA00022529"/>
    </source>
</evidence>
<keyword evidence="6" id="KW-1185">Reference proteome</keyword>
<evidence type="ECO:0000256" key="2">
    <source>
        <dbReference type="ARBA" id="ARBA00022577"/>
    </source>
</evidence>
<dbReference type="InterPro" id="IPR008176">
    <property type="entry name" value="Defensin_plant"/>
</dbReference>
<dbReference type="SMART" id="SM00505">
    <property type="entry name" value="Knot1"/>
    <property type="match status" value="1"/>
</dbReference>
<dbReference type="PROSITE" id="PS00940">
    <property type="entry name" value="GAMMA_THIONIN"/>
    <property type="match status" value="1"/>
</dbReference>
<evidence type="ECO:0000313" key="6">
    <source>
        <dbReference type="Proteomes" id="UP000515124"/>
    </source>
</evidence>
<evidence type="ECO:0000313" key="7">
    <source>
        <dbReference type="RefSeq" id="XP_021831522.1"/>
    </source>
</evidence>
<organism evidence="6 7">
    <name type="scientific">Prunus avium</name>
    <name type="common">Cherry</name>
    <name type="synonym">Cerasus avium</name>
    <dbReference type="NCBI Taxonomy" id="42229"/>
    <lineage>
        <taxon>Eukaryota</taxon>
        <taxon>Viridiplantae</taxon>
        <taxon>Streptophyta</taxon>
        <taxon>Embryophyta</taxon>
        <taxon>Tracheophyta</taxon>
        <taxon>Spermatophyta</taxon>
        <taxon>Magnoliopsida</taxon>
        <taxon>eudicotyledons</taxon>
        <taxon>Gunneridae</taxon>
        <taxon>Pentapetalae</taxon>
        <taxon>rosids</taxon>
        <taxon>fabids</taxon>
        <taxon>Rosales</taxon>
        <taxon>Rosaceae</taxon>
        <taxon>Amygdaloideae</taxon>
        <taxon>Amygdaleae</taxon>
        <taxon>Prunus</taxon>
    </lineage>
</organism>